<evidence type="ECO:0000313" key="3">
    <source>
        <dbReference type="Proteomes" id="UP000301737"/>
    </source>
</evidence>
<comment type="caution">
    <text evidence="2">The sequence shown here is derived from an EMBL/GenBank/DDBJ whole genome shotgun (WGS) entry which is preliminary data.</text>
</comment>
<protein>
    <submittedName>
        <fullName evidence="2">Uncharacterized protein</fullName>
    </submittedName>
</protein>
<accession>A0A4C2EI69</accession>
<evidence type="ECO:0000256" key="1">
    <source>
        <dbReference type="SAM" id="MobiDB-lite"/>
    </source>
</evidence>
<dbReference type="Proteomes" id="UP000301737">
    <property type="component" value="Unassembled WGS sequence"/>
</dbReference>
<dbReference type="EMBL" id="BIMX01000036">
    <property type="protein sequence ID" value="GCF01589.1"/>
    <property type="molecule type" value="Genomic_DNA"/>
</dbReference>
<name>A0A4C2EI69_9SACH</name>
<gene>
    <name evidence="2" type="ORF">ZYGM_001074</name>
</gene>
<keyword evidence="3" id="KW-1185">Reference proteome</keyword>
<feature type="non-terminal residue" evidence="2">
    <location>
        <position position="1"/>
    </location>
</feature>
<reference evidence="2 3" key="1">
    <citation type="submission" date="2019-01" db="EMBL/GenBank/DDBJ databases">
        <title>Draft Genome Sequencing of Zygosaccharomyces mellis Ca-7.</title>
        <authorList>
            <person name="Shiwa Y."/>
            <person name="Kanesaki Y."/>
            <person name="Ishige T."/>
            <person name="Mura K."/>
            <person name="Hori T."/>
            <person name="Tamura T."/>
        </authorList>
    </citation>
    <scope>NUCLEOTIDE SEQUENCE [LARGE SCALE GENOMIC DNA]</scope>
    <source>
        <strain evidence="2 3">Ca-7</strain>
    </source>
</reference>
<dbReference type="AlphaFoldDB" id="A0A4C2EI69"/>
<feature type="region of interest" description="Disordered" evidence="1">
    <location>
        <begin position="1"/>
        <end position="66"/>
    </location>
</feature>
<feature type="compositionally biased region" description="Low complexity" evidence="1">
    <location>
        <begin position="1"/>
        <end position="21"/>
    </location>
</feature>
<evidence type="ECO:0000313" key="2">
    <source>
        <dbReference type="EMBL" id="GCF01589.1"/>
    </source>
</evidence>
<proteinExistence type="predicted"/>
<sequence>APELPAVEEAPEAPELPLVGAEDPELPEAPELPLVGAEDPELPAVEEAPDAPELPLVGGDDPEGAEFPLVVGVPELPAAPELPLPGDVISEHGVVEVVESPEVPAGSELPELIVVWGADEAEIPELPLNGGLNVLVGGMLDPDTGELGVVEEILLEVEEVIAKSGFLQ</sequence>
<organism evidence="2 3">
    <name type="scientific">Zygosaccharomyces mellis</name>
    <dbReference type="NCBI Taxonomy" id="42258"/>
    <lineage>
        <taxon>Eukaryota</taxon>
        <taxon>Fungi</taxon>
        <taxon>Dikarya</taxon>
        <taxon>Ascomycota</taxon>
        <taxon>Saccharomycotina</taxon>
        <taxon>Saccharomycetes</taxon>
        <taxon>Saccharomycetales</taxon>
        <taxon>Saccharomycetaceae</taxon>
        <taxon>Zygosaccharomyces</taxon>
    </lineage>
</organism>